<evidence type="ECO:0008006" key="4">
    <source>
        <dbReference type="Google" id="ProtNLM"/>
    </source>
</evidence>
<name>A0ABN2H5I5_9MICO</name>
<keyword evidence="1" id="KW-0812">Transmembrane</keyword>
<evidence type="ECO:0000313" key="3">
    <source>
        <dbReference type="Proteomes" id="UP001500596"/>
    </source>
</evidence>
<evidence type="ECO:0000313" key="2">
    <source>
        <dbReference type="EMBL" id="GAA1682334.1"/>
    </source>
</evidence>
<keyword evidence="3" id="KW-1185">Reference proteome</keyword>
<evidence type="ECO:0000256" key="1">
    <source>
        <dbReference type="SAM" id="Phobius"/>
    </source>
</evidence>
<proteinExistence type="predicted"/>
<dbReference type="Proteomes" id="UP001500596">
    <property type="component" value="Unassembled WGS sequence"/>
</dbReference>
<sequence>MAEVLHAGAWIATAVSTCCVAGSGRRLRVRESVLALGMLLAMSDVVLGWGLLPTVGWAGVLLVAALACATAVPGTRSGCPEDRSGPAMDAMGAVLMAGLLLLMSGDVHASGGGHGSHAASGEAMAWLAFAAGVAFASASAHMSLTMRVPTGIPARACALRRTAPLAMGASVVLMAAVALA</sequence>
<protein>
    <recommendedName>
        <fullName evidence="4">DUF5134 domain-containing protein</fullName>
    </recommendedName>
</protein>
<feature type="transmembrane region" description="Helical" evidence="1">
    <location>
        <begin position="125"/>
        <end position="146"/>
    </location>
</feature>
<feature type="transmembrane region" description="Helical" evidence="1">
    <location>
        <begin position="158"/>
        <end position="179"/>
    </location>
</feature>
<gene>
    <name evidence="2" type="ORF">GCM10009807_27810</name>
</gene>
<dbReference type="EMBL" id="BAAAPK010000001">
    <property type="protein sequence ID" value="GAA1682334.1"/>
    <property type="molecule type" value="Genomic_DNA"/>
</dbReference>
<comment type="caution">
    <text evidence="2">The sequence shown here is derived from an EMBL/GenBank/DDBJ whole genome shotgun (WGS) entry which is preliminary data.</text>
</comment>
<accession>A0ABN2H5I5</accession>
<keyword evidence="1" id="KW-0472">Membrane</keyword>
<organism evidence="2 3">
    <name type="scientific">Microbacterium lacus</name>
    <dbReference type="NCBI Taxonomy" id="415217"/>
    <lineage>
        <taxon>Bacteria</taxon>
        <taxon>Bacillati</taxon>
        <taxon>Actinomycetota</taxon>
        <taxon>Actinomycetes</taxon>
        <taxon>Micrococcales</taxon>
        <taxon>Microbacteriaceae</taxon>
        <taxon>Microbacterium</taxon>
    </lineage>
</organism>
<dbReference type="RefSeq" id="WP_344055484.1">
    <property type="nucleotide sequence ID" value="NZ_BAAAPK010000001.1"/>
</dbReference>
<reference evidence="2 3" key="1">
    <citation type="journal article" date="2019" name="Int. J. Syst. Evol. Microbiol.">
        <title>The Global Catalogue of Microorganisms (GCM) 10K type strain sequencing project: providing services to taxonomists for standard genome sequencing and annotation.</title>
        <authorList>
            <consortium name="The Broad Institute Genomics Platform"/>
            <consortium name="The Broad Institute Genome Sequencing Center for Infectious Disease"/>
            <person name="Wu L."/>
            <person name="Ma J."/>
        </authorList>
    </citation>
    <scope>NUCLEOTIDE SEQUENCE [LARGE SCALE GENOMIC DNA]</scope>
    <source>
        <strain evidence="2 3">JCM 15575</strain>
    </source>
</reference>
<keyword evidence="1" id="KW-1133">Transmembrane helix</keyword>